<proteinExistence type="predicted"/>
<feature type="non-terminal residue" evidence="1">
    <location>
        <position position="1"/>
    </location>
</feature>
<protein>
    <submittedName>
        <fullName evidence="1">Uncharacterized protein</fullName>
    </submittedName>
</protein>
<accession>A0A3B0TH08</accession>
<name>A0A3B0TH08_9ZZZZ</name>
<evidence type="ECO:0000313" key="1">
    <source>
        <dbReference type="EMBL" id="VAW17931.1"/>
    </source>
</evidence>
<dbReference type="AlphaFoldDB" id="A0A3B0TH08"/>
<sequence>KLSVLDQAKQLKTKLARLGYPTQIYP</sequence>
<organism evidence="1">
    <name type="scientific">hydrothermal vent metagenome</name>
    <dbReference type="NCBI Taxonomy" id="652676"/>
    <lineage>
        <taxon>unclassified sequences</taxon>
        <taxon>metagenomes</taxon>
        <taxon>ecological metagenomes</taxon>
    </lineage>
</organism>
<dbReference type="EMBL" id="UOEN01000396">
    <property type="protein sequence ID" value="VAW17931.1"/>
    <property type="molecule type" value="Genomic_DNA"/>
</dbReference>
<reference evidence="1" key="1">
    <citation type="submission" date="2018-06" db="EMBL/GenBank/DDBJ databases">
        <authorList>
            <person name="Zhirakovskaya E."/>
        </authorList>
    </citation>
    <scope>NUCLEOTIDE SEQUENCE</scope>
</reference>
<gene>
    <name evidence="1" type="ORF">MNBD_BACTEROID05-1150</name>
</gene>